<sequence>MFNLRHLVFLVAICSIFNHVSTCTLSVYGMSPLFTQTFGTRTIAFKAREGIVNFEDSVRAYCSHGEVNIKVTEYSYYGNNYVSQGENTVVFQCSNDAILISGTSHNILEVSCSNEVKLKIYESRKVLPKCDGFTNYAIGFTHIDVGEVIKAGICYDLDALTLKFAVYVVSSKNAFTFEKERNSNVLPVSLDFDLKTTSFDNYFDLVNKNSLNGDLANQFQVESLIQHAGLRKELQHFDSTLNAIWWRQLRGGNWHHFIEALDQRTKSAKKSYTVSTGTYGNITMPSPTNNCTSLKPELLTVKTKETEVLVPAYVWAYVKSLDADDAEEFVVIGHNSPYTIDPNHNAFCAADICDTIEWLKKSEFGYLRRLPGLGYTFCCHPEEVAKIIDYFPLSPATQWGDTTDDETKLKSADQVDDYYTTESSVYNYWRNYNFDE</sequence>
<feature type="signal peptide" evidence="1">
    <location>
        <begin position="1"/>
        <end position="22"/>
    </location>
</feature>
<dbReference type="AlphaFoldDB" id="A0A0A1WH28"/>
<evidence type="ECO:0000313" key="2">
    <source>
        <dbReference type="EMBL" id="JAC98191.1"/>
    </source>
</evidence>
<name>A0A0A1WH28_ZEUCU</name>
<proteinExistence type="predicted"/>
<reference evidence="2" key="1">
    <citation type="submission" date="2014-11" db="EMBL/GenBank/DDBJ databases">
        <authorList>
            <person name="Geib S."/>
        </authorList>
    </citation>
    <scope>NUCLEOTIDE SEQUENCE</scope>
</reference>
<dbReference type="EMBL" id="GBXI01016100">
    <property type="protein sequence ID" value="JAC98191.1"/>
    <property type="molecule type" value="Transcribed_RNA"/>
</dbReference>
<reference evidence="2" key="2">
    <citation type="journal article" date="2015" name="Gigascience">
        <title>Reconstructing a comprehensive transcriptome assembly of a white-pupal translocated strain of the pest fruit fly Bactrocera cucurbitae.</title>
        <authorList>
            <person name="Sim S.B."/>
            <person name="Calla B."/>
            <person name="Hall B."/>
            <person name="DeRego T."/>
            <person name="Geib S.M."/>
        </authorList>
    </citation>
    <scope>NUCLEOTIDE SEQUENCE</scope>
</reference>
<accession>A0A0A1WH28</accession>
<evidence type="ECO:0000256" key="1">
    <source>
        <dbReference type="SAM" id="SignalP"/>
    </source>
</evidence>
<protein>
    <submittedName>
        <fullName evidence="2">Uncharacterized protein MG342</fullName>
    </submittedName>
</protein>
<gene>
    <name evidence="2" type="primary">MG342_2</name>
    <name evidence="2" type="ORF">g.48288</name>
</gene>
<feature type="chain" id="PRO_5001982510" evidence="1">
    <location>
        <begin position="23"/>
        <end position="436"/>
    </location>
</feature>
<keyword evidence="1" id="KW-0732">Signal</keyword>
<organism evidence="2">
    <name type="scientific">Zeugodacus cucurbitae</name>
    <name type="common">Melon fruit fly</name>
    <name type="synonym">Bactrocera cucurbitae</name>
    <dbReference type="NCBI Taxonomy" id="28588"/>
    <lineage>
        <taxon>Eukaryota</taxon>
        <taxon>Metazoa</taxon>
        <taxon>Ecdysozoa</taxon>
        <taxon>Arthropoda</taxon>
        <taxon>Hexapoda</taxon>
        <taxon>Insecta</taxon>
        <taxon>Pterygota</taxon>
        <taxon>Neoptera</taxon>
        <taxon>Endopterygota</taxon>
        <taxon>Diptera</taxon>
        <taxon>Brachycera</taxon>
        <taxon>Muscomorpha</taxon>
        <taxon>Tephritoidea</taxon>
        <taxon>Tephritidae</taxon>
        <taxon>Zeugodacus</taxon>
        <taxon>Zeugodacus</taxon>
    </lineage>
</organism>